<evidence type="ECO:0000313" key="3">
    <source>
        <dbReference type="Proteomes" id="UP000176558"/>
    </source>
</evidence>
<dbReference type="GO" id="GO:0046872">
    <property type="term" value="F:metal ion binding"/>
    <property type="evidence" value="ECO:0007669"/>
    <property type="project" value="InterPro"/>
</dbReference>
<dbReference type="InterPro" id="IPR008963">
    <property type="entry name" value="Purple_acid_Pase-like_N"/>
</dbReference>
<sequence length="309" mass="33877">MKIKNNIFAVSLVLVFLVALPIETKAFSLNLRGNSEVKLNNSINSILGDSKGNSNVEIKTSHNISKDTEKDGRDERGNRSEISVQSKNDVDVNSNRRFWGWLMGFIKRDENAQKPLKITGEHILTATSTATIIWKTNVEASGYVKFNADKNLVASSTKVTENTSLDLGHKITLTGLSPNTTYYLIIGSTDGNDNNKETKIIHFKTKKLPNSDSSLLKILFSGSFKIETTSANVIWITSKPTTAKIWLSSASYVNTSLAPVVSSTELSYFHNLVIADLATSTKYFYIVGGTDISGNVILASENSLETEAI</sequence>
<name>A0A1G2UT97_9BACT</name>
<gene>
    <name evidence="2" type="ORF">A3G99_02025</name>
</gene>
<evidence type="ECO:0008006" key="4">
    <source>
        <dbReference type="Google" id="ProtNLM"/>
    </source>
</evidence>
<dbReference type="Proteomes" id="UP000176558">
    <property type="component" value="Unassembled WGS sequence"/>
</dbReference>
<reference evidence="2 3" key="1">
    <citation type="journal article" date="2016" name="Nat. Commun.">
        <title>Thousands of microbial genomes shed light on interconnected biogeochemical processes in an aquifer system.</title>
        <authorList>
            <person name="Anantharaman K."/>
            <person name="Brown C.T."/>
            <person name="Hug L.A."/>
            <person name="Sharon I."/>
            <person name="Castelle C.J."/>
            <person name="Probst A.J."/>
            <person name="Thomas B.C."/>
            <person name="Singh A."/>
            <person name="Wilkins M.J."/>
            <person name="Karaoz U."/>
            <person name="Brodie E.L."/>
            <person name="Williams K.H."/>
            <person name="Hubbard S.S."/>
            <person name="Banfield J.F."/>
        </authorList>
    </citation>
    <scope>NUCLEOTIDE SEQUENCE [LARGE SCALE GENOMIC DNA]</scope>
</reference>
<protein>
    <recommendedName>
        <fullName evidence="4">Fibronectin type-III domain-containing protein</fullName>
    </recommendedName>
</protein>
<organism evidence="2 3">
    <name type="scientific">Candidatus Zambryskibacteria bacterium RIFCSPLOWO2_12_FULL_39_23</name>
    <dbReference type="NCBI Taxonomy" id="1802776"/>
    <lineage>
        <taxon>Bacteria</taxon>
        <taxon>Candidatus Zambryskiibacteriota</taxon>
    </lineage>
</organism>
<dbReference type="AlphaFoldDB" id="A0A1G2UT97"/>
<feature type="compositionally biased region" description="Basic and acidic residues" evidence="1">
    <location>
        <begin position="64"/>
        <end position="79"/>
    </location>
</feature>
<comment type="caution">
    <text evidence="2">The sequence shown here is derived from an EMBL/GenBank/DDBJ whole genome shotgun (WGS) entry which is preliminary data.</text>
</comment>
<dbReference type="EMBL" id="MHWT01000014">
    <property type="protein sequence ID" value="OHB12576.1"/>
    <property type="molecule type" value="Genomic_DNA"/>
</dbReference>
<feature type="region of interest" description="Disordered" evidence="1">
    <location>
        <begin position="57"/>
        <end position="87"/>
    </location>
</feature>
<evidence type="ECO:0000313" key="2">
    <source>
        <dbReference type="EMBL" id="OHB12576.1"/>
    </source>
</evidence>
<dbReference type="GO" id="GO:0003993">
    <property type="term" value="F:acid phosphatase activity"/>
    <property type="evidence" value="ECO:0007669"/>
    <property type="project" value="InterPro"/>
</dbReference>
<accession>A0A1G2UT97</accession>
<dbReference type="Gene3D" id="2.60.40.380">
    <property type="entry name" value="Purple acid phosphatase-like, N-terminal"/>
    <property type="match status" value="1"/>
</dbReference>
<proteinExistence type="predicted"/>
<evidence type="ECO:0000256" key="1">
    <source>
        <dbReference type="SAM" id="MobiDB-lite"/>
    </source>
</evidence>
<dbReference type="SUPFAM" id="SSF49363">
    <property type="entry name" value="Purple acid phosphatase, N-terminal domain"/>
    <property type="match status" value="2"/>
</dbReference>